<dbReference type="InParanoid" id="F2U876"/>
<feature type="region of interest" description="Disordered" evidence="7">
    <location>
        <begin position="291"/>
        <end position="359"/>
    </location>
</feature>
<dbReference type="OMA" id="CAQNFAS"/>
<protein>
    <recommendedName>
        <fullName evidence="6">Enhancer of polycomb-like protein</fullName>
    </recommendedName>
</protein>
<dbReference type="GO" id="GO:0006357">
    <property type="term" value="P:regulation of transcription by RNA polymerase II"/>
    <property type="evidence" value="ECO:0007669"/>
    <property type="project" value="InterPro"/>
</dbReference>
<feature type="compositionally biased region" description="Low complexity" evidence="7">
    <location>
        <begin position="335"/>
        <end position="351"/>
    </location>
</feature>
<dbReference type="RefSeq" id="XP_004994407.1">
    <property type="nucleotide sequence ID" value="XM_004994350.1"/>
</dbReference>
<dbReference type="GeneID" id="16074990"/>
<dbReference type="Proteomes" id="UP000007799">
    <property type="component" value="Unassembled WGS sequence"/>
</dbReference>
<evidence type="ECO:0000256" key="4">
    <source>
        <dbReference type="ARBA" id="ARBA00023163"/>
    </source>
</evidence>
<dbReference type="InterPro" id="IPR019542">
    <property type="entry name" value="Enhancer_polycomb-like_N"/>
</dbReference>
<dbReference type="InterPro" id="IPR024943">
    <property type="entry name" value="Enhancer_polycomb"/>
</dbReference>
<evidence type="ECO:0000256" key="5">
    <source>
        <dbReference type="ARBA" id="ARBA00023242"/>
    </source>
</evidence>
<organism evidence="10">
    <name type="scientific">Salpingoeca rosetta (strain ATCC 50818 / BSB-021)</name>
    <dbReference type="NCBI Taxonomy" id="946362"/>
    <lineage>
        <taxon>Eukaryota</taxon>
        <taxon>Choanoflagellata</taxon>
        <taxon>Craspedida</taxon>
        <taxon>Salpingoecidae</taxon>
        <taxon>Salpingoeca</taxon>
    </lineage>
</organism>
<sequence length="637" mass="72079">MSSIRFRQKALDHNKPLPIYREEDHPDVLLETAALSRAVPDMPTGMEKEEEEEIHVKQIIDQKNRKGALAQLNLEIPIPEITHGVPLFKQLHKPDYKLPSTYIKPSLLATLEEQPPDYDMDEEDKEWLNEFNKNRTEPMAELEFEKKMDAIEKHYPMTMDRICDVVGLDKDTLHPIYQHYVRRLGQVKAETLMPRIKTSAPDASSKGDPYIAFRRRVERMQTRKNRQQNEAHFMNMLKLRRDLGAAREMLRLMMEREDAKARAVDSEIRVLRCRYAAQDYSGQLLRECMPWLQPPPTPQQPKQAALPTSEKSALMGAHEQAIRAQKKKKKKKKGAAAAADTLAADQQQAQKPGKPMAPPKVSLKIKLGAINQLDAKRLKKRRPKEEEDELVYVDTSAVTEPEYARDDPYRFRRRTNVYYHAPLSRQSMCFNRKGRFSHYDALPGHVTPPSLSRRVPLLRGFCRRRIGRGGRVIFDRTHPTYDALNELAEPEPEHVEDEHDLSIPRQLLFVRHFPSRPAVPPPAPTTTTAMDTRQDGASDATALLHHPAPQLPAAAAAAGGAPQHHQQSPVAVPSMAAPMPSNPATAAATSNGQQQQQTAADDPVQQYPTSGTVFAEVGSSHFFGNDLQHKRPHPPSP</sequence>
<keyword evidence="5 6" id="KW-0539">Nucleus</keyword>
<evidence type="ECO:0000256" key="7">
    <source>
        <dbReference type="SAM" id="MobiDB-lite"/>
    </source>
</evidence>
<dbReference type="OrthoDB" id="435275at2759"/>
<accession>F2U876</accession>
<dbReference type="eggNOG" id="KOG2261">
    <property type="taxonomic scope" value="Eukaryota"/>
</dbReference>
<evidence type="ECO:0000313" key="10">
    <source>
        <dbReference type="Proteomes" id="UP000007799"/>
    </source>
</evidence>
<dbReference type="GO" id="GO:0035267">
    <property type="term" value="C:NuA4 histone acetyltransferase complex"/>
    <property type="evidence" value="ECO:0007669"/>
    <property type="project" value="InterPro"/>
</dbReference>
<evidence type="ECO:0000256" key="1">
    <source>
        <dbReference type="ARBA" id="ARBA00004123"/>
    </source>
</evidence>
<dbReference type="Pfam" id="PF10513">
    <property type="entry name" value="EPL1"/>
    <property type="match status" value="1"/>
</dbReference>
<gene>
    <name evidence="9" type="ORF">PTSG_04320</name>
</gene>
<dbReference type="GO" id="GO:0005634">
    <property type="term" value="C:nucleus"/>
    <property type="evidence" value="ECO:0007669"/>
    <property type="project" value="UniProtKB-SubCell"/>
</dbReference>
<feature type="compositionally biased region" description="Low complexity" evidence="7">
    <location>
        <begin position="553"/>
        <end position="591"/>
    </location>
</feature>
<feature type="domain" description="Enhancer of polycomb-like N-terminal" evidence="8">
    <location>
        <begin position="7"/>
        <end position="153"/>
    </location>
</feature>
<dbReference type="PANTHER" id="PTHR14898">
    <property type="entry name" value="ENHANCER OF POLYCOMB"/>
    <property type="match status" value="1"/>
</dbReference>
<evidence type="ECO:0000259" key="8">
    <source>
        <dbReference type="Pfam" id="PF10513"/>
    </source>
</evidence>
<reference evidence="9" key="1">
    <citation type="submission" date="2009-08" db="EMBL/GenBank/DDBJ databases">
        <title>Annotation of Salpingoeca rosetta.</title>
        <authorList>
            <consortium name="The Broad Institute Genome Sequencing Platform"/>
            <person name="Russ C."/>
            <person name="Cuomo C."/>
            <person name="Burger G."/>
            <person name="Gray M.W."/>
            <person name="Holland P.W.H."/>
            <person name="King N."/>
            <person name="Lang F.B.F."/>
            <person name="Roger A.J."/>
            <person name="Ruiz-Trillo I."/>
            <person name="Young S.K."/>
            <person name="Zeng Q."/>
            <person name="Gargeya S."/>
            <person name="Alvarado L."/>
            <person name="Berlin A."/>
            <person name="Chapman S.B."/>
            <person name="Chen Z."/>
            <person name="Freedman E."/>
            <person name="Gellesch M."/>
            <person name="Goldberg J."/>
            <person name="Griggs A."/>
            <person name="Gujja S."/>
            <person name="Heilman E."/>
            <person name="Heiman D."/>
            <person name="Howarth C."/>
            <person name="Mehta T."/>
            <person name="Neiman D."/>
            <person name="Pearson M."/>
            <person name="Roberts A."/>
            <person name="Saif S."/>
            <person name="Shea T."/>
            <person name="Shenoy N."/>
            <person name="Sisk P."/>
            <person name="Stolte C."/>
            <person name="Sykes S."/>
            <person name="White J."/>
            <person name="Yandava C."/>
            <person name="Haas B."/>
            <person name="Nusbaum C."/>
            <person name="Birren B."/>
        </authorList>
    </citation>
    <scope>NUCLEOTIDE SEQUENCE [LARGE SCALE GENOMIC DNA]</scope>
    <source>
        <strain evidence="9">ATCC 50818</strain>
    </source>
</reference>
<evidence type="ECO:0000256" key="6">
    <source>
        <dbReference type="RuleBase" id="RU361124"/>
    </source>
</evidence>
<proteinExistence type="inferred from homology"/>
<evidence type="ECO:0000256" key="2">
    <source>
        <dbReference type="ARBA" id="ARBA00008035"/>
    </source>
</evidence>
<keyword evidence="4 6" id="KW-0804">Transcription</keyword>
<keyword evidence="10" id="KW-1185">Reference proteome</keyword>
<evidence type="ECO:0000256" key="3">
    <source>
        <dbReference type="ARBA" id="ARBA00023015"/>
    </source>
</evidence>
<name>F2U876_SALR5</name>
<feature type="compositionally biased region" description="Basic residues" evidence="7">
    <location>
        <begin position="324"/>
        <end position="334"/>
    </location>
</feature>
<dbReference type="STRING" id="946362.F2U876"/>
<evidence type="ECO:0000313" key="9">
    <source>
        <dbReference type="EMBL" id="EGD72584.1"/>
    </source>
</evidence>
<comment type="subcellular location">
    <subcellularLocation>
        <location evidence="1 6">Nucleus</location>
    </subcellularLocation>
</comment>
<feature type="region of interest" description="Disordered" evidence="7">
    <location>
        <begin position="553"/>
        <end position="637"/>
    </location>
</feature>
<dbReference type="EMBL" id="GL832964">
    <property type="protein sequence ID" value="EGD72584.1"/>
    <property type="molecule type" value="Genomic_DNA"/>
</dbReference>
<dbReference type="AlphaFoldDB" id="F2U876"/>
<keyword evidence="3 6" id="KW-0805">Transcription regulation</keyword>
<dbReference type="KEGG" id="sre:PTSG_04320"/>
<dbReference type="FunCoup" id="F2U876">
    <property type="interactions" value="1034"/>
</dbReference>
<comment type="similarity">
    <text evidence="2 6">Belongs to the enhancer of polycomb family.</text>
</comment>